<name>A0AAW2TRK5_9LAMI</name>
<feature type="coiled-coil region" evidence="1">
    <location>
        <begin position="1266"/>
        <end position="1323"/>
    </location>
</feature>
<reference evidence="3" key="2">
    <citation type="journal article" date="2024" name="Plant">
        <title>Genomic evolution and insights into agronomic trait innovations of Sesamum species.</title>
        <authorList>
            <person name="Miao H."/>
            <person name="Wang L."/>
            <person name="Qu L."/>
            <person name="Liu H."/>
            <person name="Sun Y."/>
            <person name="Le M."/>
            <person name="Wang Q."/>
            <person name="Wei S."/>
            <person name="Zheng Y."/>
            <person name="Lin W."/>
            <person name="Duan Y."/>
            <person name="Cao H."/>
            <person name="Xiong S."/>
            <person name="Wang X."/>
            <person name="Wei L."/>
            <person name="Li C."/>
            <person name="Ma Q."/>
            <person name="Ju M."/>
            <person name="Zhao R."/>
            <person name="Li G."/>
            <person name="Mu C."/>
            <person name="Tian Q."/>
            <person name="Mei H."/>
            <person name="Zhang T."/>
            <person name="Gao T."/>
            <person name="Zhang H."/>
        </authorList>
    </citation>
    <scope>NUCLEOTIDE SEQUENCE</scope>
    <source>
        <strain evidence="3">KEN1</strain>
    </source>
</reference>
<comment type="caution">
    <text evidence="3">The sequence shown here is derived from an EMBL/GenBank/DDBJ whole genome shotgun (WGS) entry which is preliminary data.</text>
</comment>
<dbReference type="EMBL" id="JACGWN010000014">
    <property type="protein sequence ID" value="KAL0406893.1"/>
    <property type="molecule type" value="Genomic_DNA"/>
</dbReference>
<keyword evidence="1" id="KW-0175">Coiled coil</keyword>
<protein>
    <recommendedName>
        <fullName evidence="4">Chorein N-terminal domain-containing protein</fullName>
    </recommendedName>
</protein>
<evidence type="ECO:0000256" key="1">
    <source>
        <dbReference type="SAM" id="Coils"/>
    </source>
</evidence>
<dbReference type="Pfam" id="PF24917">
    <property type="entry name" value="BLTP3A_B"/>
    <property type="match status" value="1"/>
</dbReference>
<evidence type="ECO:0000256" key="2">
    <source>
        <dbReference type="SAM" id="MobiDB-lite"/>
    </source>
</evidence>
<accession>A0AAW2TRK5</accession>
<dbReference type="PANTHER" id="PTHR22774">
    <property type="entry name" value="CHOREIN N-TERMINAL DOMAIN-CONTAINING PROTEIN"/>
    <property type="match status" value="1"/>
</dbReference>
<feature type="region of interest" description="Disordered" evidence="2">
    <location>
        <begin position="93"/>
        <end position="113"/>
    </location>
</feature>
<reference evidence="3" key="1">
    <citation type="submission" date="2020-06" db="EMBL/GenBank/DDBJ databases">
        <authorList>
            <person name="Li T."/>
            <person name="Hu X."/>
            <person name="Zhang T."/>
            <person name="Song X."/>
            <person name="Zhang H."/>
            <person name="Dai N."/>
            <person name="Sheng W."/>
            <person name="Hou X."/>
            <person name="Wei L."/>
        </authorList>
    </citation>
    <scope>NUCLEOTIDE SEQUENCE</scope>
    <source>
        <strain evidence="3">KEN1</strain>
        <tissue evidence="3">Leaf</tissue>
    </source>
</reference>
<dbReference type="InterPro" id="IPR026728">
    <property type="entry name" value="BLTP3A/B"/>
</dbReference>
<feature type="compositionally biased region" description="Low complexity" evidence="2">
    <location>
        <begin position="99"/>
        <end position="113"/>
    </location>
</feature>
<feature type="coiled-coil region" evidence="1">
    <location>
        <begin position="1200"/>
        <end position="1227"/>
    </location>
</feature>
<gene>
    <name evidence="3" type="ORF">Slati_4003200</name>
</gene>
<organism evidence="3">
    <name type="scientific">Sesamum latifolium</name>
    <dbReference type="NCBI Taxonomy" id="2727402"/>
    <lineage>
        <taxon>Eukaryota</taxon>
        <taxon>Viridiplantae</taxon>
        <taxon>Streptophyta</taxon>
        <taxon>Embryophyta</taxon>
        <taxon>Tracheophyta</taxon>
        <taxon>Spermatophyta</taxon>
        <taxon>Magnoliopsida</taxon>
        <taxon>eudicotyledons</taxon>
        <taxon>Gunneridae</taxon>
        <taxon>Pentapetalae</taxon>
        <taxon>asterids</taxon>
        <taxon>lamiids</taxon>
        <taxon>Lamiales</taxon>
        <taxon>Pedaliaceae</taxon>
        <taxon>Sesamum</taxon>
    </lineage>
</organism>
<dbReference type="PANTHER" id="PTHR22774:SF11">
    <property type="entry name" value="CHOREIN N-TERMINAL DOMAIN-CONTAINING PROTEIN"/>
    <property type="match status" value="1"/>
</dbReference>
<evidence type="ECO:0000313" key="3">
    <source>
        <dbReference type="EMBL" id="KAL0406893.1"/>
    </source>
</evidence>
<evidence type="ECO:0008006" key="4">
    <source>
        <dbReference type="Google" id="ProtNLM"/>
    </source>
</evidence>
<proteinExistence type="predicted"/>
<sequence length="1334" mass="145025">MESILARALEYTLKYWLKSFTRDQFKLQGRTVQLSNLDINGDALHASVGLPPALNVTTAKVGKLEIVLPSVSNVQVEPIVVQVDRLDLVLEENDDVDPSSNSSSTASASSAKGSGYGFADKIADGMTLQIQTVNLLLETHGRARGGGGATWASPMASITMRNLVLYTTNESWKVVNLKEARDFSSDKKFIYVFKKLEWEHLSVDLLPHPDMFSDANFLNSQGGSNRKDEDGAKRVFFGGERFVEGISGEAYITIQRTELNSPLGLEVQLHITEAVCPALSEPGLRALLRFFTGLYVCLNRGDVNPSAQQRSAEAAGRSLVSLIVDHIFLCIKDAEFQLELLMQSLFFSRASVSDGENAKYLTRVMVGGLFLRDTFSRPPCTLIQPSMQDVPVDFSHVPDFGENFPPIIYPLGDQKWQYNCSVPLICLHSLQLLPSPSPPIFASRTVIDCQPLMIHLQEESCLRISSFLADGIVVNSGAVLPDSSIKSLVFNLKGLDVTVPLEIGKLNHSSQSCNMPFPSSFAGARLHVEDLVFSQSPSLELRFLNLEKDPACFCLWENQPVDASQKKLTAGASLISLSLETCNDLSVRGSSCNESGLWRCVEVKDMCLEVAMVTPDGSPLTNIPPPGGVVRVGLACEQFVSNTSVEQLFFVLDLYAYLGTVSESMAVGEKNKNLKEAKTESLGGNIMENIPGDTAVTLAVKELQLRFMESTSDSQGIPLVRFMGDDLSIRVGHRTLGGAIAISSAVRWERVEVDCTDTVNDFRHENGSDLTLTQSGDVDGKECRQLRAVLWVQNSRIYQSNRKTATVPFLDISMVHVIPYSAQDIECHSLNVSACIAGVRLGGGMSYAESLLHRFGILGPDGGPGEGLTRGLERLSGGPLSKLFKASPLMMNGLGENGSSEDGKPGSLLHLGAPDDVDITVELRDWLLALEGAEEMADRSCFPYSEDPHREERSWHTQFKSVHVKAKSSAKHLRIGSVKPSGKLKYPIELITVGLEGLQILKPTTAPQGMPLNGISAKQIVQNGLPESEKPTVERCRGVNVSVDAVISDEDIDDATVKWVVDKFKFSVNEPIEAVVKKDELQYLAFLFKSEVDSLGRIVAGVLRILKLEGSIGSAAISQLSNLGSESFDRIFTPENLSRRSSASTMGLSPLSNIALGSWSPGMELTLASLEEAVLDSKAKCAALAELSCSESSAEYLDNVKQLSGKLESMQKLLNQFKTQVEEDEAHPNGEANRVCDNGFSGEAGGVDGEGVRVGGAAGDGGGIVAERAREEAEVLRDEGKVEERMVTELSRVLKLMEMDLAMVKAAVKEETLNERVEQAKARCRQAILVANSF</sequence>